<proteinExistence type="predicted"/>
<evidence type="ECO:0000313" key="7">
    <source>
        <dbReference type="Proteomes" id="UP000254134"/>
    </source>
</evidence>
<keyword evidence="1" id="KW-0328">Glycosyltransferase</keyword>
<feature type="domain" description="Glycosyl transferase family 1" evidence="4">
    <location>
        <begin position="198"/>
        <end position="360"/>
    </location>
</feature>
<dbReference type="InterPro" id="IPR028098">
    <property type="entry name" value="Glyco_trans_4-like_N"/>
</dbReference>
<dbReference type="EMBL" id="QQZY01000003">
    <property type="protein sequence ID" value="RDI74854.1"/>
    <property type="molecule type" value="Genomic_DNA"/>
</dbReference>
<dbReference type="CDD" id="cd03801">
    <property type="entry name" value="GT4_PimA-like"/>
    <property type="match status" value="1"/>
</dbReference>
<evidence type="ECO:0000259" key="4">
    <source>
        <dbReference type="Pfam" id="PF00534"/>
    </source>
</evidence>
<evidence type="ECO:0000259" key="5">
    <source>
        <dbReference type="Pfam" id="PF13439"/>
    </source>
</evidence>
<feature type="domain" description="Glycosyltransferase subfamily 4-like N-terminal" evidence="5">
    <location>
        <begin position="26"/>
        <end position="187"/>
    </location>
</feature>
<dbReference type="GO" id="GO:0016757">
    <property type="term" value="F:glycosyltransferase activity"/>
    <property type="evidence" value="ECO:0007669"/>
    <property type="project" value="UniProtKB-KW"/>
</dbReference>
<accession>A0A7M2YYB0</accession>
<dbReference type="RefSeq" id="WP_181813494.1">
    <property type="nucleotide sequence ID" value="NZ_QQZY01000003.1"/>
</dbReference>
<evidence type="ECO:0000256" key="1">
    <source>
        <dbReference type="ARBA" id="ARBA00022676"/>
    </source>
</evidence>
<dbReference type="InterPro" id="IPR001296">
    <property type="entry name" value="Glyco_trans_1"/>
</dbReference>
<feature type="region of interest" description="Disordered" evidence="3">
    <location>
        <begin position="394"/>
        <end position="416"/>
    </location>
</feature>
<evidence type="ECO:0000256" key="2">
    <source>
        <dbReference type="ARBA" id="ARBA00022679"/>
    </source>
</evidence>
<comment type="caution">
    <text evidence="6">The sequence shown here is derived from an EMBL/GenBank/DDBJ whole genome shotgun (WGS) entry which is preliminary data.</text>
</comment>
<dbReference type="SUPFAM" id="SSF53756">
    <property type="entry name" value="UDP-Glycosyltransferase/glycogen phosphorylase"/>
    <property type="match status" value="1"/>
</dbReference>
<dbReference type="Gene3D" id="3.40.50.2000">
    <property type="entry name" value="Glycogen Phosphorylase B"/>
    <property type="match status" value="2"/>
</dbReference>
<evidence type="ECO:0000313" key="6">
    <source>
        <dbReference type="EMBL" id="RDI74854.1"/>
    </source>
</evidence>
<dbReference type="PANTHER" id="PTHR12526:SF635">
    <property type="entry name" value="GLYCOSYL TRANSFERASE GROUP 1"/>
    <property type="match status" value="1"/>
</dbReference>
<reference evidence="7" key="2">
    <citation type="journal article" date="2019" name="MicrobiologyOpen">
        <title>High-quality draft genome sequence of Gaiella occulta isolated from a 150 meter deep mineral water borehole and comparison with the genome sequences of other deep-branching lineages of the phylum Actinobacteria.</title>
        <authorList>
            <person name="Severino R."/>
            <person name="Froufe H.J.C."/>
            <person name="Barroso C."/>
            <person name="Albuquerque L."/>
            <person name="Lobo-da-Cunha A."/>
            <person name="da Costa M.S."/>
            <person name="Egas C."/>
        </authorList>
    </citation>
    <scope>NUCLEOTIDE SEQUENCE [LARGE SCALE GENOMIC DNA]</scope>
    <source>
        <strain evidence="7">F2-233</strain>
    </source>
</reference>
<keyword evidence="2 6" id="KW-0808">Transferase</keyword>
<feature type="compositionally biased region" description="Polar residues" evidence="3">
    <location>
        <begin position="406"/>
        <end position="416"/>
    </location>
</feature>
<organism evidence="6 7">
    <name type="scientific">Gaiella occulta</name>
    <dbReference type="NCBI Taxonomy" id="1002870"/>
    <lineage>
        <taxon>Bacteria</taxon>
        <taxon>Bacillati</taxon>
        <taxon>Actinomycetota</taxon>
        <taxon>Thermoleophilia</taxon>
        <taxon>Gaiellales</taxon>
        <taxon>Gaiellaceae</taxon>
        <taxon>Gaiella</taxon>
    </lineage>
</organism>
<protein>
    <submittedName>
        <fullName evidence="6">Glycosyl transferase group 1</fullName>
    </submittedName>
</protein>
<keyword evidence="7" id="KW-1185">Reference proteome</keyword>
<dbReference type="AlphaFoldDB" id="A0A7M2YYB0"/>
<reference evidence="6 7" key="1">
    <citation type="submission" date="2018-07" db="EMBL/GenBank/DDBJ databases">
        <title>High-quality-draft genome sequence of Gaiella occulta.</title>
        <authorList>
            <person name="Severino R."/>
            <person name="Froufe H.J.C."/>
            <person name="Rainey F.A."/>
            <person name="Barroso C."/>
            <person name="Albuquerque L."/>
            <person name="Lobo-Da-Cunha A."/>
            <person name="Da Costa M.S."/>
            <person name="Egas C."/>
        </authorList>
    </citation>
    <scope>NUCLEOTIDE SEQUENCE [LARGE SCALE GENOMIC DNA]</scope>
    <source>
        <strain evidence="6 7">F2-233</strain>
    </source>
</reference>
<evidence type="ECO:0000256" key="3">
    <source>
        <dbReference type="SAM" id="MobiDB-lite"/>
    </source>
</evidence>
<dbReference type="Pfam" id="PF00534">
    <property type="entry name" value="Glycos_transf_1"/>
    <property type="match status" value="1"/>
</dbReference>
<name>A0A7M2YYB0_9ACTN</name>
<dbReference type="Proteomes" id="UP000254134">
    <property type="component" value="Unassembled WGS sequence"/>
</dbReference>
<sequence>MARVYRTFARSGSIASLFVRDIERLSHDVDVTAVCSTKRRVQTSAPVRFLDVEPVLTGSGRISYAVECATFARRATRALQNASPSFDVVHAEGFACLWADVVTAHAVRSAEVEHYFENVEPAAGLRKRLSPLLFRPQVRVAAGIEKTLYRSPAPLVICPSQRVKDDLARWHDIPAELVEVIPYGIDIAAFRHDGAARSRIRRQEGTADETTVILSVGDEFERKGVARLIEALGRSSARAELWVIGGDDPGRYVEQARSTGVADRVRFLGRKPFEELPAWYAACDVLAVISRQDSWAIPVIEGMAAGRAVLASEYTGSNEAITNGRTGYVVSRDGDPGEIASLLDGPLADPATRAAIGAHAAADAHRFDAEVAYAELLDVYERAALRRTRRPVPLRVRQQPAGHALPNTSAAPSAAL</sequence>
<dbReference type="Pfam" id="PF13439">
    <property type="entry name" value="Glyco_transf_4"/>
    <property type="match status" value="1"/>
</dbReference>
<gene>
    <name evidence="6" type="ORF">Gocc_1743</name>
</gene>
<dbReference type="PANTHER" id="PTHR12526">
    <property type="entry name" value="GLYCOSYLTRANSFERASE"/>
    <property type="match status" value="1"/>
</dbReference>